<dbReference type="AlphaFoldDB" id="A0A9X1NA50"/>
<proteinExistence type="predicted"/>
<comment type="caution">
    <text evidence="2">The sequence shown here is derived from an EMBL/GenBank/DDBJ whole genome shotgun (WGS) entry which is preliminary data.</text>
</comment>
<feature type="transmembrane region" description="Helical" evidence="1">
    <location>
        <begin position="89"/>
        <end position="110"/>
    </location>
</feature>
<keyword evidence="1" id="KW-1133">Transmembrane helix</keyword>
<feature type="transmembrane region" description="Helical" evidence="1">
    <location>
        <begin position="58"/>
        <end position="77"/>
    </location>
</feature>
<evidence type="ECO:0000256" key="1">
    <source>
        <dbReference type="SAM" id="Phobius"/>
    </source>
</evidence>
<organism evidence="2 3">
    <name type="scientific">Kineosporia babensis</name>
    <dbReference type="NCBI Taxonomy" id="499548"/>
    <lineage>
        <taxon>Bacteria</taxon>
        <taxon>Bacillati</taxon>
        <taxon>Actinomycetota</taxon>
        <taxon>Actinomycetes</taxon>
        <taxon>Kineosporiales</taxon>
        <taxon>Kineosporiaceae</taxon>
        <taxon>Kineosporia</taxon>
    </lineage>
</organism>
<dbReference type="Proteomes" id="UP001138997">
    <property type="component" value="Unassembled WGS sequence"/>
</dbReference>
<name>A0A9X1NA50_9ACTN</name>
<sequence>MTTPDPSARIDAARDPSALRKHLIAAVADDQVRLTSAREASAAFALWTPLYLARQPSIWVLGVGSLGLLALADVLIFNRYVSAFPFWSALGWLLAAVLVAYALVMAVVGWRAVHTFDRVLFSADDPRALIGADIRAEGDQLLVILNNHVARRIGFGDGSRLRGLLGARLGTALAQHPKVTVQFTAQNDRLARTYFEDLTAALPAEDGWVHNLSGRTGTARRS</sequence>
<accession>A0A9X1NA50</accession>
<evidence type="ECO:0000313" key="3">
    <source>
        <dbReference type="Proteomes" id="UP001138997"/>
    </source>
</evidence>
<evidence type="ECO:0000313" key="2">
    <source>
        <dbReference type="EMBL" id="MCD5309531.1"/>
    </source>
</evidence>
<dbReference type="EMBL" id="JAJOMB010000001">
    <property type="protein sequence ID" value="MCD5309531.1"/>
    <property type="molecule type" value="Genomic_DNA"/>
</dbReference>
<keyword evidence="3" id="KW-1185">Reference proteome</keyword>
<reference evidence="2" key="1">
    <citation type="submission" date="2021-11" db="EMBL/GenBank/DDBJ databases">
        <title>Streptomyces corallinus and Kineosporia corallina sp. nov., two new coral-derived marine actinobacteria.</title>
        <authorList>
            <person name="Buangrab K."/>
            <person name="Sutthacheep M."/>
            <person name="Yeemin T."/>
            <person name="Harunari E."/>
            <person name="Igarashi Y."/>
            <person name="Sripreechasak P."/>
            <person name="Kanchanasin P."/>
            <person name="Tanasupawat S."/>
            <person name="Phongsopitanun W."/>
        </authorList>
    </citation>
    <scope>NUCLEOTIDE SEQUENCE</scope>
    <source>
        <strain evidence="2">JCM 31032</strain>
    </source>
</reference>
<protein>
    <submittedName>
        <fullName evidence="2">Uncharacterized protein</fullName>
    </submittedName>
</protein>
<keyword evidence="1" id="KW-0472">Membrane</keyword>
<dbReference type="RefSeq" id="WP_231438456.1">
    <property type="nucleotide sequence ID" value="NZ_JAJOMB010000001.1"/>
</dbReference>
<keyword evidence="1" id="KW-0812">Transmembrane</keyword>
<gene>
    <name evidence="2" type="ORF">LR394_01360</name>
</gene>